<reference evidence="2" key="1">
    <citation type="journal article" date="2021" name="IMA Fungus">
        <title>Genomic characterization of three marine fungi, including Emericellopsis atlantica sp. nov. with signatures of a generalist lifestyle and marine biomass degradation.</title>
        <authorList>
            <person name="Hagestad O.C."/>
            <person name="Hou L."/>
            <person name="Andersen J.H."/>
            <person name="Hansen E.H."/>
            <person name="Altermark B."/>
            <person name="Li C."/>
            <person name="Kuhnert E."/>
            <person name="Cox R.J."/>
            <person name="Crous P.W."/>
            <person name="Spatafora J.W."/>
            <person name="Lail K."/>
            <person name="Amirebrahimi M."/>
            <person name="Lipzen A."/>
            <person name="Pangilinan J."/>
            <person name="Andreopoulos W."/>
            <person name="Hayes R.D."/>
            <person name="Ng V."/>
            <person name="Grigoriev I.V."/>
            <person name="Jackson S.A."/>
            <person name="Sutton T.D.S."/>
            <person name="Dobson A.D.W."/>
            <person name="Rama T."/>
        </authorList>
    </citation>
    <scope>NUCLEOTIDE SEQUENCE</scope>
    <source>
        <strain evidence="2">TRa3180A</strain>
    </source>
</reference>
<keyword evidence="3" id="KW-1185">Reference proteome</keyword>
<dbReference type="EMBL" id="MU253780">
    <property type="protein sequence ID" value="KAG9247159.1"/>
    <property type="molecule type" value="Genomic_DNA"/>
</dbReference>
<evidence type="ECO:0000256" key="1">
    <source>
        <dbReference type="SAM" id="MobiDB-lite"/>
    </source>
</evidence>
<comment type="caution">
    <text evidence="2">The sequence shown here is derived from an EMBL/GenBank/DDBJ whole genome shotgun (WGS) entry which is preliminary data.</text>
</comment>
<organism evidence="2 3">
    <name type="scientific">Calycina marina</name>
    <dbReference type="NCBI Taxonomy" id="1763456"/>
    <lineage>
        <taxon>Eukaryota</taxon>
        <taxon>Fungi</taxon>
        <taxon>Dikarya</taxon>
        <taxon>Ascomycota</taxon>
        <taxon>Pezizomycotina</taxon>
        <taxon>Leotiomycetes</taxon>
        <taxon>Helotiales</taxon>
        <taxon>Pezizellaceae</taxon>
        <taxon>Calycina</taxon>
    </lineage>
</organism>
<gene>
    <name evidence="2" type="ORF">BJ878DRAFT_493838</name>
</gene>
<dbReference type="AlphaFoldDB" id="A0A9P7Z7V2"/>
<feature type="compositionally biased region" description="Polar residues" evidence="1">
    <location>
        <begin position="37"/>
        <end position="85"/>
    </location>
</feature>
<sequence>MIPEAILISAPHPQAPTSKLPVPSSKAAMASRGELVKSTSAHQKTESTSQSIPYNQTSATRETKPLSKNSTNSSVPLTSPTTKTSRNGFMETAIARPNPDPRTFKTLVCDKSPTKRIYQLYSPFCTAPETLYTIIEADRTFRASKPDIRLFAGTDKTAPLAGVVKLHSHHAKEYVLGIGDPDVLGEAVCAGKGVMWESLRRAEKWRFGTYVFEFGGGKARRMYTWRRTVRYWSRFVKDMELRVGGVDESEGEVVALWSGSSWHNLKRGSLYVQNRGESAEEQRQWEVTVVLAAMAIIETAVRRSRS</sequence>
<accession>A0A9P7Z7V2</accession>
<name>A0A9P7Z7V2_9HELO</name>
<evidence type="ECO:0000313" key="2">
    <source>
        <dbReference type="EMBL" id="KAG9247159.1"/>
    </source>
</evidence>
<protein>
    <submittedName>
        <fullName evidence="2">Uncharacterized protein</fullName>
    </submittedName>
</protein>
<evidence type="ECO:0000313" key="3">
    <source>
        <dbReference type="Proteomes" id="UP000887226"/>
    </source>
</evidence>
<proteinExistence type="predicted"/>
<dbReference type="Proteomes" id="UP000887226">
    <property type="component" value="Unassembled WGS sequence"/>
</dbReference>
<feature type="region of interest" description="Disordered" evidence="1">
    <location>
        <begin position="7"/>
        <end position="85"/>
    </location>
</feature>